<proteinExistence type="predicted"/>
<sequence length="186" mass="19588">MLPSSDGGDDPAESGTPRTSSRIVVIAVCIFLTAGLLVAGWLLVVRSSSEPAASNVHDNTPSDAMKRGGIRTSDMAGMSVAELFSLIRYEPSTGSSDYVIHVLPNTETSAGSLDEQIIGPVCADMESPGVVELWLETYPRISADIAELKRAANADAGIAFTAGLRNRVPECENTVFGVGYDEKAPE</sequence>
<name>A0A6L7GJM7_9ACTN</name>
<accession>A0A6L7GJM7</accession>
<dbReference type="EMBL" id="WMBR01000001">
    <property type="protein sequence ID" value="MXP20160.1"/>
    <property type="molecule type" value="Genomic_DNA"/>
</dbReference>
<keyword evidence="1" id="KW-0812">Transmembrane</keyword>
<evidence type="ECO:0000313" key="3">
    <source>
        <dbReference type="Proteomes" id="UP000475545"/>
    </source>
</evidence>
<dbReference type="Proteomes" id="UP000475545">
    <property type="component" value="Unassembled WGS sequence"/>
</dbReference>
<comment type="caution">
    <text evidence="2">The sequence shown here is derived from an EMBL/GenBank/DDBJ whole genome shotgun (WGS) entry which is preliminary data.</text>
</comment>
<dbReference type="RefSeq" id="WP_160900328.1">
    <property type="nucleotide sequence ID" value="NZ_CP102850.1"/>
</dbReference>
<feature type="transmembrane region" description="Helical" evidence="1">
    <location>
        <begin position="23"/>
        <end position="44"/>
    </location>
</feature>
<keyword evidence="1" id="KW-0472">Membrane</keyword>
<evidence type="ECO:0000256" key="1">
    <source>
        <dbReference type="SAM" id="Phobius"/>
    </source>
</evidence>
<evidence type="ECO:0000313" key="2">
    <source>
        <dbReference type="EMBL" id="MXP20160.1"/>
    </source>
</evidence>
<keyword evidence="3" id="KW-1185">Reference proteome</keyword>
<organism evidence="2 3">
    <name type="scientific">Gordonia mangrovi</name>
    <dbReference type="NCBI Taxonomy" id="2665643"/>
    <lineage>
        <taxon>Bacteria</taxon>
        <taxon>Bacillati</taxon>
        <taxon>Actinomycetota</taxon>
        <taxon>Actinomycetes</taxon>
        <taxon>Mycobacteriales</taxon>
        <taxon>Gordoniaceae</taxon>
        <taxon>Gordonia</taxon>
    </lineage>
</organism>
<protein>
    <recommendedName>
        <fullName evidence="4">DUF3105 domain-containing protein</fullName>
    </recommendedName>
</protein>
<keyword evidence="1" id="KW-1133">Transmembrane helix</keyword>
<dbReference type="AlphaFoldDB" id="A0A6L7GJM7"/>
<gene>
    <name evidence="2" type="ORF">GIY30_02085</name>
</gene>
<evidence type="ECO:0008006" key="4">
    <source>
        <dbReference type="Google" id="ProtNLM"/>
    </source>
</evidence>
<reference evidence="2 3" key="1">
    <citation type="submission" date="2019-11" db="EMBL/GenBank/DDBJ databases">
        <title>Gordonia sp. nov., a novel actinobacterium isolated from mangrove soil in Hainan.</title>
        <authorList>
            <person name="Huang X."/>
            <person name="Xie Y."/>
            <person name="Chu X."/>
            <person name="Xiao K."/>
        </authorList>
    </citation>
    <scope>NUCLEOTIDE SEQUENCE [LARGE SCALE GENOMIC DNA]</scope>
    <source>
        <strain evidence="2 3">HNM0687</strain>
    </source>
</reference>